<sequence length="157" mass="17797">MRNISQQESGFTLIEMLASITILSIISFGFIALFVHASKTTQTSGDIIHADYVAQTEMEKLYQYSTESSVQDTISLLESDGYQLLNNTEMTYQLGKSTENDYIRLKMVKDQSVTDFWMVSVQVFNNQNESTIQATLEAGYVWCIERFDHACSKISEG</sequence>
<evidence type="ECO:0000256" key="3">
    <source>
        <dbReference type="SAM" id="Phobius"/>
    </source>
</evidence>
<accession>A0ABY4GP55</accession>
<dbReference type="NCBIfam" id="TIGR02532">
    <property type="entry name" value="IV_pilin_GFxxxE"/>
    <property type="match status" value="1"/>
</dbReference>
<evidence type="ECO:0000313" key="5">
    <source>
        <dbReference type="Proteomes" id="UP000831537"/>
    </source>
</evidence>
<keyword evidence="5" id="KW-1185">Reference proteome</keyword>
<reference evidence="4 5" key="1">
    <citation type="submission" date="2022-04" db="EMBL/GenBank/DDBJ databases">
        <title>Gracilibacillus sp. isolated from saltern.</title>
        <authorList>
            <person name="Won M."/>
            <person name="Lee C.-M."/>
            <person name="Woen H.-Y."/>
            <person name="Kwon S.-W."/>
        </authorList>
    </citation>
    <scope>NUCLEOTIDE SEQUENCE [LARGE SCALE GENOMIC DNA]</scope>
    <source>
        <strain evidence="4 5">SSPM10-3</strain>
    </source>
</reference>
<evidence type="ECO:0000313" key="4">
    <source>
        <dbReference type="EMBL" id="UOQ86168.1"/>
    </source>
</evidence>
<protein>
    <submittedName>
        <fullName evidence="4">Prepilin-type N-terminal cleavage/methylation domain-containing protein</fullName>
    </submittedName>
</protein>
<feature type="transmembrane region" description="Helical" evidence="3">
    <location>
        <begin position="12"/>
        <end position="35"/>
    </location>
</feature>
<dbReference type="PROSITE" id="PS00409">
    <property type="entry name" value="PROKAR_NTER_METHYL"/>
    <property type="match status" value="1"/>
</dbReference>
<name>A0ABY4GP55_9BACI</name>
<proteinExistence type="predicted"/>
<dbReference type="Pfam" id="PF07963">
    <property type="entry name" value="N_methyl"/>
    <property type="match status" value="1"/>
</dbReference>
<keyword evidence="2" id="KW-0178">Competence</keyword>
<keyword evidence="3" id="KW-0812">Transmembrane</keyword>
<comment type="subcellular location">
    <subcellularLocation>
        <location evidence="1">Cell surface</location>
    </subcellularLocation>
</comment>
<organism evidence="4 5">
    <name type="scientific">Gracilibacillus salinarum</name>
    <dbReference type="NCBI Taxonomy" id="2932255"/>
    <lineage>
        <taxon>Bacteria</taxon>
        <taxon>Bacillati</taxon>
        <taxon>Bacillota</taxon>
        <taxon>Bacilli</taxon>
        <taxon>Bacillales</taxon>
        <taxon>Bacillaceae</taxon>
        <taxon>Gracilibacillus</taxon>
    </lineage>
</organism>
<dbReference type="InterPro" id="IPR012902">
    <property type="entry name" value="N_methyl_site"/>
</dbReference>
<dbReference type="Proteomes" id="UP000831537">
    <property type="component" value="Chromosome"/>
</dbReference>
<dbReference type="RefSeq" id="WP_244746489.1">
    <property type="nucleotide sequence ID" value="NZ_CP095071.1"/>
</dbReference>
<gene>
    <name evidence="4" type="ORF">MUN87_04525</name>
</gene>
<dbReference type="EMBL" id="CP095071">
    <property type="protein sequence ID" value="UOQ86168.1"/>
    <property type="molecule type" value="Genomic_DNA"/>
</dbReference>
<keyword evidence="3" id="KW-0472">Membrane</keyword>
<evidence type="ECO:0000256" key="1">
    <source>
        <dbReference type="ARBA" id="ARBA00004241"/>
    </source>
</evidence>
<evidence type="ECO:0000256" key="2">
    <source>
        <dbReference type="ARBA" id="ARBA00023287"/>
    </source>
</evidence>
<keyword evidence="3" id="KW-1133">Transmembrane helix</keyword>